<comment type="caution">
    <text evidence="1">The sequence shown here is derived from an EMBL/GenBank/DDBJ whole genome shotgun (WGS) entry which is preliminary data.</text>
</comment>
<protein>
    <recommendedName>
        <fullName evidence="3">Copia protein</fullName>
    </recommendedName>
</protein>
<keyword evidence="2" id="KW-1185">Reference proteome</keyword>
<evidence type="ECO:0000313" key="1">
    <source>
        <dbReference type="EMBL" id="RDX67837.1"/>
    </source>
</evidence>
<gene>
    <name evidence="1" type="ORF">CR513_53243</name>
</gene>
<sequence>MKMIIEFKKYIMKTFEIINLKATKYDKVLEVDARYKSLIESLLYLSNTTKHHVRHIRHRSSIKVHAKTKSNFFWSKILRYLQIMKEFGIWHKVITNLRLIDYSDCNLTKSIYNMKNTSKCFFSLRLKFFSLTLKIPTNTNQQREYIT</sequence>
<reference evidence="1" key="1">
    <citation type="submission" date="2018-05" db="EMBL/GenBank/DDBJ databases">
        <title>Draft genome of Mucuna pruriens seed.</title>
        <authorList>
            <person name="Nnadi N.E."/>
            <person name="Vos R."/>
            <person name="Hasami M.H."/>
            <person name="Devisetty U.K."/>
            <person name="Aguiy J.C."/>
        </authorList>
    </citation>
    <scope>NUCLEOTIDE SEQUENCE [LARGE SCALE GENOMIC DNA]</scope>
    <source>
        <strain evidence="1">JCA_2017</strain>
    </source>
</reference>
<evidence type="ECO:0000313" key="2">
    <source>
        <dbReference type="Proteomes" id="UP000257109"/>
    </source>
</evidence>
<dbReference type="AlphaFoldDB" id="A0A371EP59"/>
<evidence type="ECO:0008006" key="3">
    <source>
        <dbReference type="Google" id="ProtNLM"/>
    </source>
</evidence>
<dbReference type="Proteomes" id="UP000257109">
    <property type="component" value="Unassembled WGS sequence"/>
</dbReference>
<name>A0A371EP59_MUCPR</name>
<accession>A0A371EP59</accession>
<proteinExistence type="predicted"/>
<organism evidence="1 2">
    <name type="scientific">Mucuna pruriens</name>
    <name type="common">Velvet bean</name>
    <name type="synonym">Dolichos pruriens</name>
    <dbReference type="NCBI Taxonomy" id="157652"/>
    <lineage>
        <taxon>Eukaryota</taxon>
        <taxon>Viridiplantae</taxon>
        <taxon>Streptophyta</taxon>
        <taxon>Embryophyta</taxon>
        <taxon>Tracheophyta</taxon>
        <taxon>Spermatophyta</taxon>
        <taxon>Magnoliopsida</taxon>
        <taxon>eudicotyledons</taxon>
        <taxon>Gunneridae</taxon>
        <taxon>Pentapetalae</taxon>
        <taxon>rosids</taxon>
        <taxon>fabids</taxon>
        <taxon>Fabales</taxon>
        <taxon>Fabaceae</taxon>
        <taxon>Papilionoideae</taxon>
        <taxon>50 kb inversion clade</taxon>
        <taxon>NPAAA clade</taxon>
        <taxon>indigoferoid/millettioid clade</taxon>
        <taxon>Phaseoleae</taxon>
        <taxon>Mucuna</taxon>
    </lineage>
</organism>
<dbReference type="EMBL" id="QJKJ01012813">
    <property type="protein sequence ID" value="RDX67837.1"/>
    <property type="molecule type" value="Genomic_DNA"/>
</dbReference>
<feature type="non-terminal residue" evidence="1">
    <location>
        <position position="1"/>
    </location>
</feature>